<sequence length="553" mass="63255">MREEHKTIKQLIFELRESRNHHEQLQEQLSFASALNLIAETIISNHDTPIILESMAEIIGSTLRLDRTLIYDIDFAKHQLIGLSEWLNPNSPDLTPTKAIYSLDVFGDASLHMKNTRQWQESHVDDYNPHAYRDGSGDLLHKVMQIKSGLWYPFSFREQGYYCLTFNHVIHRRIWRKEEIEFIATAAHLVEIAVQKINFLTEQQQHKEALRLSEERFYKVFHYSPVSMTITSLKSREYIDANECCLNTHGYSRDEFIGSTALALNLWVDLEKRAKYYKELTERGFALNHEIESYKKSGEMFESLLSGVVIELNNEQCVLGTKTNITELRQYQRELSRLASLNLIGEMAAGIAHEIRNPMTTVRGFLQLLSEKEEYLSHIDFFTLMVSELDRANSLITEFLSLVKNKPIELKTQNLNSIIENLFPLIQSDAMITDKYVKLDLDRIENLLIDAKEMRQLILNLVRNGLEAMSPGGILTIKTHMENNTVVLIVKDQGKGIASNVIDKIGTPFFTTKDNGTGLGLATCYSIAARHNASINFDTGPTGSSFYACFNAC</sequence>
<evidence type="ECO:0000256" key="7">
    <source>
        <dbReference type="ARBA" id="ARBA00022840"/>
    </source>
</evidence>
<dbReference type="InterPro" id="IPR036097">
    <property type="entry name" value="HisK_dim/P_sf"/>
</dbReference>
<dbReference type="Gene3D" id="3.30.565.10">
    <property type="entry name" value="Histidine kinase-like ATPase, C-terminal domain"/>
    <property type="match status" value="1"/>
</dbReference>
<dbReference type="Pfam" id="PF00512">
    <property type="entry name" value="HisKA"/>
    <property type="match status" value="1"/>
</dbReference>
<dbReference type="InterPro" id="IPR004358">
    <property type="entry name" value="Sig_transdc_His_kin-like_C"/>
</dbReference>
<dbReference type="PANTHER" id="PTHR43065">
    <property type="entry name" value="SENSOR HISTIDINE KINASE"/>
    <property type="match status" value="1"/>
</dbReference>
<keyword evidence="3" id="KW-0597">Phosphoprotein</keyword>
<dbReference type="InterPro" id="IPR003661">
    <property type="entry name" value="HisK_dim/P_dom"/>
</dbReference>
<protein>
    <recommendedName>
        <fullName evidence="2">histidine kinase</fullName>
        <ecNumber evidence="2">2.7.13.3</ecNumber>
    </recommendedName>
</protein>
<dbReference type="SMART" id="SM00388">
    <property type="entry name" value="HisKA"/>
    <property type="match status" value="1"/>
</dbReference>
<dbReference type="PRINTS" id="PR00344">
    <property type="entry name" value="BCTRLSENSOR"/>
</dbReference>
<dbReference type="GO" id="GO:0005524">
    <property type="term" value="F:ATP binding"/>
    <property type="evidence" value="ECO:0007669"/>
    <property type="project" value="UniProtKB-KW"/>
</dbReference>
<evidence type="ECO:0000256" key="6">
    <source>
        <dbReference type="ARBA" id="ARBA00022777"/>
    </source>
</evidence>
<keyword evidence="8" id="KW-0902">Two-component regulatory system</keyword>
<evidence type="ECO:0000256" key="8">
    <source>
        <dbReference type="ARBA" id="ARBA00023012"/>
    </source>
</evidence>
<name>A0A4Z0R827_9FIRM</name>
<dbReference type="InterPro" id="IPR036890">
    <property type="entry name" value="HATPase_C_sf"/>
</dbReference>
<dbReference type="Gene3D" id="3.30.450.40">
    <property type="match status" value="1"/>
</dbReference>
<dbReference type="SUPFAM" id="SSF47384">
    <property type="entry name" value="Homodimeric domain of signal transducing histidine kinase"/>
    <property type="match status" value="1"/>
</dbReference>
<dbReference type="EC" id="2.7.13.3" evidence="2"/>
<dbReference type="Pfam" id="PF02518">
    <property type="entry name" value="HATPase_c"/>
    <property type="match status" value="1"/>
</dbReference>
<keyword evidence="12" id="KW-1185">Reference proteome</keyword>
<evidence type="ECO:0000256" key="2">
    <source>
        <dbReference type="ARBA" id="ARBA00012438"/>
    </source>
</evidence>
<evidence type="ECO:0000256" key="9">
    <source>
        <dbReference type="SAM" id="Coils"/>
    </source>
</evidence>
<dbReference type="PROSITE" id="PS50109">
    <property type="entry name" value="HIS_KIN"/>
    <property type="match status" value="1"/>
</dbReference>
<dbReference type="Proteomes" id="UP000298460">
    <property type="component" value="Unassembled WGS sequence"/>
</dbReference>
<dbReference type="EMBL" id="SPQQ01000003">
    <property type="protein sequence ID" value="TGE38565.1"/>
    <property type="molecule type" value="Genomic_DNA"/>
</dbReference>
<dbReference type="PANTHER" id="PTHR43065:SF46">
    <property type="entry name" value="C4-DICARBOXYLATE TRANSPORT SENSOR PROTEIN DCTB"/>
    <property type="match status" value="1"/>
</dbReference>
<evidence type="ECO:0000313" key="12">
    <source>
        <dbReference type="Proteomes" id="UP000298460"/>
    </source>
</evidence>
<evidence type="ECO:0000313" key="11">
    <source>
        <dbReference type="EMBL" id="TGE38565.1"/>
    </source>
</evidence>
<dbReference type="RefSeq" id="WP_135546740.1">
    <property type="nucleotide sequence ID" value="NZ_SPQQ01000003.1"/>
</dbReference>
<dbReference type="CDD" id="cd00082">
    <property type="entry name" value="HisKA"/>
    <property type="match status" value="1"/>
</dbReference>
<keyword evidence="6" id="KW-0418">Kinase</keyword>
<dbReference type="AlphaFoldDB" id="A0A4Z0R827"/>
<dbReference type="Gene3D" id="1.10.287.130">
    <property type="match status" value="1"/>
</dbReference>
<dbReference type="InterPro" id="IPR029016">
    <property type="entry name" value="GAF-like_dom_sf"/>
</dbReference>
<gene>
    <name evidence="11" type="ORF">E4K67_11620</name>
</gene>
<evidence type="ECO:0000256" key="3">
    <source>
        <dbReference type="ARBA" id="ARBA00022553"/>
    </source>
</evidence>
<keyword evidence="9" id="KW-0175">Coiled coil</keyword>
<dbReference type="InterPro" id="IPR003594">
    <property type="entry name" value="HATPase_dom"/>
</dbReference>
<comment type="caution">
    <text evidence="11">The sequence shown here is derived from an EMBL/GenBank/DDBJ whole genome shotgun (WGS) entry which is preliminary data.</text>
</comment>
<dbReference type="Gene3D" id="3.30.450.20">
    <property type="entry name" value="PAS domain"/>
    <property type="match status" value="1"/>
</dbReference>
<dbReference type="SUPFAM" id="SSF55781">
    <property type="entry name" value="GAF domain-like"/>
    <property type="match status" value="1"/>
</dbReference>
<comment type="catalytic activity">
    <reaction evidence="1">
        <text>ATP + protein L-histidine = ADP + protein N-phospho-L-histidine.</text>
        <dbReference type="EC" id="2.7.13.3"/>
    </reaction>
</comment>
<feature type="domain" description="Histidine kinase" evidence="10">
    <location>
        <begin position="350"/>
        <end position="553"/>
    </location>
</feature>
<dbReference type="InterPro" id="IPR000014">
    <property type="entry name" value="PAS"/>
</dbReference>
<dbReference type="NCBIfam" id="TIGR00229">
    <property type="entry name" value="sensory_box"/>
    <property type="match status" value="1"/>
</dbReference>
<dbReference type="OrthoDB" id="505470at2"/>
<dbReference type="SUPFAM" id="SSF55874">
    <property type="entry name" value="ATPase domain of HSP90 chaperone/DNA topoisomerase II/histidine kinase"/>
    <property type="match status" value="1"/>
</dbReference>
<dbReference type="SMART" id="SM00387">
    <property type="entry name" value="HATPase_c"/>
    <property type="match status" value="1"/>
</dbReference>
<keyword evidence="4" id="KW-0808">Transferase</keyword>
<evidence type="ECO:0000256" key="5">
    <source>
        <dbReference type="ARBA" id="ARBA00022741"/>
    </source>
</evidence>
<proteinExistence type="predicted"/>
<accession>A0A4Z0R827</accession>
<reference evidence="11 12" key="1">
    <citation type="submission" date="2019-03" db="EMBL/GenBank/DDBJ databases">
        <title>Draft Genome Sequence of Desulfosporosinus fructosivorans Strain 63.6F, Isolated from Marine Sediment in the Baltic Sea.</title>
        <authorList>
            <person name="Hausmann B."/>
            <person name="Vandieken V."/>
            <person name="Pjevac P."/>
            <person name="Schreck K."/>
            <person name="Herbold C.W."/>
            <person name="Loy A."/>
        </authorList>
    </citation>
    <scope>NUCLEOTIDE SEQUENCE [LARGE SCALE GENOMIC DNA]</scope>
    <source>
        <strain evidence="11 12">63.6F</strain>
    </source>
</reference>
<evidence type="ECO:0000256" key="4">
    <source>
        <dbReference type="ARBA" id="ARBA00022679"/>
    </source>
</evidence>
<evidence type="ECO:0000256" key="1">
    <source>
        <dbReference type="ARBA" id="ARBA00000085"/>
    </source>
</evidence>
<keyword evidence="5" id="KW-0547">Nucleotide-binding</keyword>
<organism evidence="11 12">
    <name type="scientific">Desulfosporosinus fructosivorans</name>
    <dbReference type="NCBI Taxonomy" id="2018669"/>
    <lineage>
        <taxon>Bacteria</taxon>
        <taxon>Bacillati</taxon>
        <taxon>Bacillota</taxon>
        <taxon>Clostridia</taxon>
        <taxon>Eubacteriales</taxon>
        <taxon>Desulfitobacteriaceae</taxon>
        <taxon>Desulfosporosinus</taxon>
    </lineage>
</organism>
<dbReference type="InterPro" id="IPR035965">
    <property type="entry name" value="PAS-like_dom_sf"/>
</dbReference>
<evidence type="ECO:0000259" key="10">
    <source>
        <dbReference type="PROSITE" id="PS50109"/>
    </source>
</evidence>
<feature type="coiled-coil region" evidence="9">
    <location>
        <begin position="8"/>
        <end position="35"/>
    </location>
</feature>
<dbReference type="GO" id="GO:0000155">
    <property type="term" value="F:phosphorelay sensor kinase activity"/>
    <property type="evidence" value="ECO:0007669"/>
    <property type="project" value="InterPro"/>
</dbReference>
<dbReference type="SUPFAM" id="SSF55785">
    <property type="entry name" value="PYP-like sensor domain (PAS domain)"/>
    <property type="match status" value="1"/>
</dbReference>
<dbReference type="InterPro" id="IPR005467">
    <property type="entry name" value="His_kinase_dom"/>
</dbReference>
<keyword evidence="7" id="KW-0067">ATP-binding</keyword>